<dbReference type="GO" id="GO:0005634">
    <property type="term" value="C:nucleus"/>
    <property type="evidence" value="ECO:0007669"/>
    <property type="project" value="UniProtKB-SubCell"/>
</dbReference>
<evidence type="ECO:0000256" key="6">
    <source>
        <dbReference type="ARBA" id="ARBA00023242"/>
    </source>
</evidence>
<feature type="compositionally biased region" description="Polar residues" evidence="8">
    <location>
        <begin position="626"/>
        <end position="642"/>
    </location>
</feature>
<dbReference type="SUPFAM" id="SSF57667">
    <property type="entry name" value="beta-beta-alpha zinc fingers"/>
    <property type="match status" value="2"/>
</dbReference>
<evidence type="ECO:0000256" key="4">
    <source>
        <dbReference type="ARBA" id="ARBA00022771"/>
    </source>
</evidence>
<feature type="domain" description="C2H2-type" evidence="9">
    <location>
        <begin position="246"/>
        <end position="273"/>
    </location>
</feature>
<feature type="region of interest" description="Disordered" evidence="8">
    <location>
        <begin position="555"/>
        <end position="715"/>
    </location>
</feature>
<evidence type="ECO:0000256" key="5">
    <source>
        <dbReference type="ARBA" id="ARBA00022833"/>
    </source>
</evidence>
<organism evidence="10 11">
    <name type="scientific">Cyprinodon variegatus</name>
    <name type="common">Sheepshead minnow</name>
    <dbReference type="NCBI Taxonomy" id="28743"/>
    <lineage>
        <taxon>Eukaryota</taxon>
        <taxon>Metazoa</taxon>
        <taxon>Chordata</taxon>
        <taxon>Craniata</taxon>
        <taxon>Vertebrata</taxon>
        <taxon>Euteleostomi</taxon>
        <taxon>Actinopterygii</taxon>
        <taxon>Neopterygii</taxon>
        <taxon>Teleostei</taxon>
        <taxon>Neoteleostei</taxon>
        <taxon>Acanthomorphata</taxon>
        <taxon>Ovalentaria</taxon>
        <taxon>Atherinomorphae</taxon>
        <taxon>Cyprinodontiformes</taxon>
        <taxon>Cyprinodontidae</taxon>
        <taxon>Cyprinodon</taxon>
    </lineage>
</organism>
<feature type="compositionally biased region" description="Basic and acidic residues" evidence="8">
    <location>
        <begin position="1215"/>
        <end position="1224"/>
    </location>
</feature>
<feature type="domain" description="C2H2-type" evidence="9">
    <location>
        <begin position="190"/>
        <end position="217"/>
    </location>
</feature>
<feature type="compositionally biased region" description="Basic and acidic residues" evidence="8">
    <location>
        <begin position="108"/>
        <end position="123"/>
    </location>
</feature>
<dbReference type="InterPro" id="IPR013087">
    <property type="entry name" value="Znf_C2H2_type"/>
</dbReference>
<feature type="region of interest" description="Disordered" evidence="8">
    <location>
        <begin position="1375"/>
        <end position="1457"/>
    </location>
</feature>
<keyword evidence="6" id="KW-0539">Nucleus</keyword>
<feature type="compositionally biased region" description="Basic and acidic residues" evidence="8">
    <location>
        <begin position="888"/>
        <end position="899"/>
    </location>
</feature>
<keyword evidence="11" id="KW-1185">Reference proteome</keyword>
<reference evidence="10" key="1">
    <citation type="submission" date="2025-08" db="UniProtKB">
        <authorList>
            <consortium name="Ensembl"/>
        </authorList>
    </citation>
    <scope>IDENTIFICATION</scope>
</reference>
<dbReference type="GeneID" id="107091659"/>
<protein>
    <submittedName>
        <fullName evidence="10">Uncharacterized LOC107091659</fullName>
    </submittedName>
</protein>
<feature type="region of interest" description="Disordered" evidence="8">
    <location>
        <begin position="1822"/>
        <end position="1844"/>
    </location>
</feature>
<feature type="region of interest" description="Disordered" evidence="8">
    <location>
        <begin position="2093"/>
        <end position="2124"/>
    </location>
</feature>
<feature type="compositionally biased region" description="Low complexity" evidence="8">
    <location>
        <begin position="44"/>
        <end position="54"/>
    </location>
</feature>
<feature type="domain" description="C2H2-type" evidence="9">
    <location>
        <begin position="274"/>
        <end position="301"/>
    </location>
</feature>
<feature type="compositionally biased region" description="Polar residues" evidence="8">
    <location>
        <begin position="1822"/>
        <end position="1840"/>
    </location>
</feature>
<feature type="region of interest" description="Disordered" evidence="8">
    <location>
        <begin position="1"/>
        <end position="127"/>
    </location>
</feature>
<keyword evidence="4 7" id="KW-0863">Zinc-finger</keyword>
<dbReference type="Pfam" id="PF13843">
    <property type="entry name" value="DDE_Tnp_1_7"/>
    <property type="match status" value="1"/>
</dbReference>
<feature type="compositionally biased region" description="Polar residues" evidence="8">
    <location>
        <begin position="1225"/>
        <end position="1234"/>
    </location>
</feature>
<accession>A0A3Q2DWU8</accession>
<evidence type="ECO:0000259" key="9">
    <source>
        <dbReference type="PROSITE" id="PS50157"/>
    </source>
</evidence>
<comment type="subcellular location">
    <subcellularLocation>
        <location evidence="1">Nucleus</location>
    </subcellularLocation>
</comment>
<reference evidence="10" key="2">
    <citation type="submission" date="2025-09" db="UniProtKB">
        <authorList>
            <consortium name="Ensembl"/>
        </authorList>
    </citation>
    <scope>IDENTIFICATION</scope>
</reference>
<feature type="compositionally biased region" description="Polar residues" evidence="8">
    <location>
        <begin position="87"/>
        <end position="106"/>
    </location>
</feature>
<feature type="region of interest" description="Disordered" evidence="8">
    <location>
        <begin position="1602"/>
        <end position="1649"/>
    </location>
</feature>
<dbReference type="PROSITE" id="PS00028">
    <property type="entry name" value="ZINC_FINGER_C2H2_1"/>
    <property type="match status" value="6"/>
</dbReference>
<dbReference type="GeneTree" id="ENSGT01150000286958"/>
<evidence type="ECO:0000256" key="2">
    <source>
        <dbReference type="ARBA" id="ARBA00022723"/>
    </source>
</evidence>
<dbReference type="Gene3D" id="3.30.160.60">
    <property type="entry name" value="Classic Zinc Finger"/>
    <property type="match status" value="4"/>
</dbReference>
<dbReference type="SMART" id="SM00355">
    <property type="entry name" value="ZnF_C2H2"/>
    <property type="match status" value="7"/>
</dbReference>
<feature type="compositionally biased region" description="Basic and acidic residues" evidence="8">
    <location>
        <begin position="659"/>
        <end position="703"/>
    </location>
</feature>
<feature type="region of interest" description="Disordered" evidence="8">
    <location>
        <begin position="1701"/>
        <end position="1720"/>
    </location>
</feature>
<feature type="compositionally biased region" description="Polar residues" evidence="8">
    <location>
        <begin position="1602"/>
        <end position="1612"/>
    </location>
</feature>
<feature type="region of interest" description="Disordered" evidence="8">
    <location>
        <begin position="751"/>
        <end position="1005"/>
    </location>
</feature>
<dbReference type="Pfam" id="PF00096">
    <property type="entry name" value="zf-C2H2"/>
    <property type="match status" value="4"/>
</dbReference>
<dbReference type="GO" id="GO:0008270">
    <property type="term" value="F:zinc ion binding"/>
    <property type="evidence" value="ECO:0007669"/>
    <property type="project" value="UniProtKB-KW"/>
</dbReference>
<keyword evidence="5" id="KW-0862">Zinc</keyword>
<sequence>MQSSPEDHTESNPVAISAAEDQLETGAQTMQSKPDEQELEDQSEAPAEATAEAPGSMVPTPPLEKESVVPSPTESCENREKLDTHSSAKSSDQPKSVAKTNASPGNDVNKEQKRGKGASDGRKFPSKKAMIDPLKMDMSKPVVTPLTSPQLSLHCIQCHIIFSDFKSKERHLKSTHPAEYEQYILRNSLFACYVCDRHFTNSVELLAHQKAHTDKRPFKCPLCNQSFKKTSELTNHKKSHFNQNGYPCSGCGKSCKTLTLLKYHQRTHSGEKPYVCKECGKRFPLSSLLHKHILSHSSEGGEGGAPAKVYLCPVCNASFRSPKSRQLHVKIRHKLDPVSNPMQTGLQVKQSMPIITPISISQPTLLQVEPNGPLQKVDANVDTENIRKLIESLGNVHKVNQVVILGQVPPHAPPLKVQQVLEPAEKVDLNLGPPQIDFIGLKPTESKLVELDASVSPLEQTIILEPITPEGTPENPSFSDLGSQVVAGEPLELKFVQAEQTEKLTGETHLNLHQSQMNPMNTDPGVCMNEGTDLKQDLEQTVILELIPAAELEQSQIEPQNEVGSSSFVQSSEQEIPDQAAGNTAGEPEETDMPIPPLTPTVESELPSPHPEKEDLSSCPSDPPETITQEPSNSETTLQENTNSREEKVDSGQSPVSNEKPKEKEEQDACEKDPVEEKRSSSEDPAAKEETPSKSEAKEDQRTSELPVSVMSAQELVKVRKRKPARTFFFQGYMHDLVGSIYRDDFLIDAKPAKRQRTKKSCVVVKFGSQGKDKKSKKQKAKQEHKPIQESSPKSKTSPKKLSEKVQKVQIQKKPEQEPQPIHDSSKTPPKKSPEKVQKVQTPKKTGKGKKEKTENMASGMDMKLPEPQSTHTKQVKEVPKKNKMKKQKESKGETEHVGEQNAETQPMLKKKKAANVLPKGQPKSPKGKKTLSKAQKVKKAEATDSNINQDSLLLLKGHKQPQLKVYKLDTSKPSGPTPEGSVKDSQSTDDVTARGKKKGTKKQKSINCLSLLSSLKGPRQQPEIVPSKPKTTRKRKAPLNVETEGVITSKRALECKDCGEKFSEVASLQKHKTTAHIIESPGLTYTNGNIFEGVSGFDLYRLPKEHGGVVRVMNAPTDWDTEPEMGDMSLEDRDRGVSFPALIPSPSLQIPPQDVEMSTHEHRNESKTGTEVHLGTSCTPECFSRDTKQIAIAETSFPNLTETRTSETVQPVASDEKMQEDPNKNLSNGSRVQGMTDEDVKEDFLLEVDLVTIGEQEEKEEPILLNEPNSVQMTKSGFADKDCEQGRNETRRTCPTPQTVSCATYCLDVKEEEEEMLVQKRKEAVMGQIRKEGLLNRDLTTKANSGKEQEQGPDECQIVYEKPPLFSDLETVDHEVSTKKQTGPKLKTKGTPSATSLPSGHAVVEESSQEAIALEPSSNVKDAIIDGGLEGEEERESDQSPGIILERFPTSGRGATADSVTDLATRRSSQPQALGGIADNGVQVPRGQEIKVEENSSDPLLVLPTCQSRQNSCGPPKHQQGIRSILVKEERNSVVNDTQSVQESRHMKWNEEPVSCKDINMRLKENEETTKDCCKTPDFNSNPCIFYPVKEEVREVLLSATQTHTRTSTPDGSDDRRSSPQSNQESEVACLPSEQSVSDLTDGQAASDSEWQTRSDLCDFLLQSSDDEDTGSLELSEPQLNKEAEILAYFNQNQSRIKKLSPRPSSVGLPDSPGPQPVPCDDSRIEKAIDYFCEYFSWDTWVEIANYTNKLSKNQNLVTCREVARFIGIHIAMGTLKFPSARLYWDDLTKLPLIAEAMPLNRFLELSRMLKLCSSNDTKGPNTAQELGGTHQSSESLGSDHSGAGCSADPISLQTPVDPLWKVRPLLYRFNAGCRSLRQQGDYAVDQYTVALTGKVNESSPSLHCTTLIGLNGLITHVDLELDLSEKQDSVEKMIPKGSTVFLCKQELSTPAMLEHLLAAGIHGAGRVEGERGQVGDEFVSSDGKLMLRRTQCGFLLSTAGKGQRDMVSLIDGFEKAQMKARLSRDLLNLYSSPLTVSSPSCWPQAVLWHLIDAALVNSWLLYRQDHRAASAPLTLMAFRLEVSKALILSSGSDTQDSIPPQPPGENAHHATSETPSPVLLNESPLPEAATRYDGSGHWPEQLSEGEGGRCRFGGCQRTSRVLCLKCCVFLCISRNHNCFLNFHNQESVGEEH</sequence>
<feature type="domain" description="C2H2-type" evidence="9">
    <location>
        <begin position="218"/>
        <end position="245"/>
    </location>
</feature>
<feature type="compositionally biased region" description="Basic and acidic residues" evidence="8">
    <location>
        <begin position="801"/>
        <end position="817"/>
    </location>
</feature>
<evidence type="ECO:0000256" key="1">
    <source>
        <dbReference type="ARBA" id="ARBA00004123"/>
    </source>
</evidence>
<dbReference type="STRING" id="28743.ENSCVAP00000024371"/>
<feature type="compositionally biased region" description="Basic residues" evidence="8">
    <location>
        <begin position="995"/>
        <end position="1005"/>
    </location>
</feature>
<dbReference type="OrthoDB" id="123207at2759"/>
<dbReference type="PANTHER" id="PTHR24406">
    <property type="entry name" value="TRANSCRIPTIONAL REPRESSOR CTCFL-RELATED"/>
    <property type="match status" value="1"/>
</dbReference>
<feature type="domain" description="C2H2-type" evidence="9">
    <location>
        <begin position="1054"/>
        <end position="1082"/>
    </location>
</feature>
<dbReference type="Ensembl" id="ENSCVAT00000004371.1">
    <property type="protein sequence ID" value="ENSCVAP00000024371.1"/>
    <property type="gene ID" value="ENSCVAG00000008405.1"/>
</dbReference>
<evidence type="ECO:0000256" key="3">
    <source>
        <dbReference type="ARBA" id="ARBA00022737"/>
    </source>
</evidence>
<feature type="compositionally biased region" description="Basic and acidic residues" evidence="8">
    <location>
        <begin position="76"/>
        <end position="86"/>
    </location>
</feature>
<feature type="compositionally biased region" description="Basic residues" evidence="8">
    <location>
        <begin position="926"/>
        <end position="938"/>
    </location>
</feature>
<dbReference type="InterPro" id="IPR050888">
    <property type="entry name" value="ZnF_C2H2-type_TF"/>
</dbReference>
<dbReference type="OMA" id="QEHMASM"/>
<evidence type="ECO:0000256" key="7">
    <source>
        <dbReference type="PROSITE-ProRule" id="PRU00042"/>
    </source>
</evidence>
<dbReference type="Proteomes" id="UP000265020">
    <property type="component" value="Unassembled WGS sequence"/>
</dbReference>
<dbReference type="InterPro" id="IPR036236">
    <property type="entry name" value="Znf_C2H2_sf"/>
</dbReference>
<dbReference type="InterPro" id="IPR029526">
    <property type="entry name" value="PGBD"/>
</dbReference>
<feature type="compositionally biased region" description="Polar residues" evidence="8">
    <location>
        <begin position="1634"/>
        <end position="1649"/>
    </location>
</feature>
<evidence type="ECO:0000256" key="8">
    <source>
        <dbReference type="SAM" id="MobiDB-lite"/>
    </source>
</evidence>
<feature type="compositionally biased region" description="Polar residues" evidence="8">
    <location>
        <begin position="555"/>
        <end position="574"/>
    </location>
</feature>
<name>A0A3Q2DWU8_CYPVA</name>
<dbReference type="RefSeq" id="XP_015241202.1">
    <property type="nucleotide sequence ID" value="XM_015385716.1"/>
</dbReference>
<keyword evidence="3" id="KW-0677">Repeat</keyword>
<keyword evidence="2" id="KW-0479">Metal-binding</keyword>
<feature type="compositionally biased region" description="Basic and acidic residues" evidence="8">
    <location>
        <begin position="1"/>
        <end position="10"/>
    </location>
</feature>
<evidence type="ECO:0000313" key="11">
    <source>
        <dbReference type="Proteomes" id="UP000265020"/>
    </source>
</evidence>
<evidence type="ECO:0000313" key="10">
    <source>
        <dbReference type="Ensembl" id="ENSCVAP00000024371.1"/>
    </source>
</evidence>
<feature type="region of interest" description="Disordered" evidence="8">
    <location>
        <begin position="1204"/>
        <end position="1234"/>
    </location>
</feature>
<proteinExistence type="predicted"/>
<feature type="region of interest" description="Disordered" evidence="8">
    <location>
        <begin position="1018"/>
        <end position="1040"/>
    </location>
</feature>
<dbReference type="FunFam" id="3.30.160.60:FF:002343">
    <property type="entry name" value="Zinc finger protein 33A"/>
    <property type="match status" value="2"/>
</dbReference>
<dbReference type="PROSITE" id="PS50157">
    <property type="entry name" value="ZINC_FINGER_C2H2_2"/>
    <property type="match status" value="5"/>
</dbReference>